<comment type="caution">
    <text evidence="2">The sequence shown here is derived from an EMBL/GenBank/DDBJ whole genome shotgun (WGS) entry which is preliminary data.</text>
</comment>
<accession>A0A917D7P6</accession>
<evidence type="ECO:0000313" key="2">
    <source>
        <dbReference type="EMBL" id="GGD12520.1"/>
    </source>
</evidence>
<organism evidence="2 3">
    <name type="scientific">Aureimonas glaciei</name>
    <dbReference type="NCBI Taxonomy" id="1776957"/>
    <lineage>
        <taxon>Bacteria</taxon>
        <taxon>Pseudomonadati</taxon>
        <taxon>Pseudomonadota</taxon>
        <taxon>Alphaproteobacteria</taxon>
        <taxon>Hyphomicrobiales</taxon>
        <taxon>Aurantimonadaceae</taxon>
        <taxon>Aureimonas</taxon>
    </lineage>
</organism>
<dbReference type="Pfam" id="PF09931">
    <property type="entry name" value="Phage_phiJL001_Gp84_N"/>
    <property type="match status" value="1"/>
</dbReference>
<reference evidence="2" key="1">
    <citation type="journal article" date="2014" name="Int. J. Syst. Evol. Microbiol.">
        <title>Complete genome sequence of Corynebacterium casei LMG S-19264T (=DSM 44701T), isolated from a smear-ripened cheese.</title>
        <authorList>
            <consortium name="US DOE Joint Genome Institute (JGI-PGF)"/>
            <person name="Walter F."/>
            <person name="Albersmeier A."/>
            <person name="Kalinowski J."/>
            <person name="Ruckert C."/>
        </authorList>
    </citation>
    <scope>NUCLEOTIDE SEQUENCE</scope>
    <source>
        <strain evidence="2">CGMCC 1.15493</strain>
    </source>
</reference>
<protein>
    <recommendedName>
        <fullName evidence="1">Bacteriophage phiJL001 Gp84 C-terminal domain-containing protein</fullName>
    </recommendedName>
</protein>
<dbReference type="InterPro" id="IPR011928">
    <property type="entry name" value="Phage_phiJL001_Gp84"/>
</dbReference>
<dbReference type="Proteomes" id="UP000613160">
    <property type="component" value="Unassembled WGS sequence"/>
</dbReference>
<gene>
    <name evidence="2" type="ORF">GCM10011335_14240</name>
</gene>
<evidence type="ECO:0000259" key="1">
    <source>
        <dbReference type="Pfam" id="PF09356"/>
    </source>
</evidence>
<proteinExistence type="predicted"/>
<keyword evidence="3" id="KW-1185">Reference proteome</keyword>
<dbReference type="InterPro" id="IPR018964">
    <property type="entry name" value="Phage_phiJL001_Gp84_C"/>
</dbReference>
<dbReference type="AlphaFoldDB" id="A0A917D7P6"/>
<dbReference type="NCBIfam" id="TIGR02218">
    <property type="entry name" value="phg_TIGR02218"/>
    <property type="match status" value="1"/>
</dbReference>
<feature type="domain" description="Bacteriophage phiJL001 Gp84 C-terminal" evidence="1">
    <location>
        <begin position="195"/>
        <end position="277"/>
    </location>
</feature>
<dbReference type="PROSITE" id="PS51257">
    <property type="entry name" value="PROKAR_LIPOPROTEIN"/>
    <property type="match status" value="1"/>
</dbReference>
<dbReference type="Pfam" id="PF09356">
    <property type="entry name" value="Phage_BR0599"/>
    <property type="match status" value="1"/>
</dbReference>
<reference evidence="2" key="2">
    <citation type="submission" date="2020-09" db="EMBL/GenBank/DDBJ databases">
        <authorList>
            <person name="Sun Q."/>
            <person name="Zhou Y."/>
        </authorList>
    </citation>
    <scope>NUCLEOTIDE SEQUENCE</scope>
    <source>
        <strain evidence="2">CGMCC 1.15493</strain>
    </source>
</reference>
<dbReference type="EMBL" id="BMJJ01000003">
    <property type="protein sequence ID" value="GGD12520.1"/>
    <property type="molecule type" value="Genomic_DNA"/>
</dbReference>
<name>A0A917D7P6_9HYPH</name>
<dbReference type="RefSeq" id="WP_188849904.1">
    <property type="nucleotide sequence ID" value="NZ_BMJJ01000003.1"/>
</dbReference>
<sequence length="296" mass="30655">MRRVPEALGAHLAGQATTLASCWKLTRRDGPVLGFTDHDEPIAFDGVVFEAATGLTAGEAEASLGLAAASQEVEGALSSLAIDEADIAAGRYDGARIEIFLVNWQAPGQRLLLDVADLGEVKRGGPAFTAELRGIASRLDRRRGRIYRRRCDAVLGDGRCGVDIAAPAFWADATLAAIVSGALIVGGIGSLDLSLYAAGHVVWHSGGVAGQRMEIAGLQAAGGGLVRIALVGSDGEGAVPGDLLRLHAGCDKSFATCRTRFGNHLNFRGFPHLPGNDAALGFARQDGLNDGSPVVP</sequence>
<evidence type="ECO:0000313" key="3">
    <source>
        <dbReference type="Proteomes" id="UP000613160"/>
    </source>
</evidence>